<dbReference type="Proteomes" id="UP000275571">
    <property type="component" value="Chromosome"/>
</dbReference>
<dbReference type="InterPro" id="IPR007607">
    <property type="entry name" value="BacA/B"/>
</dbReference>
<proteinExistence type="inferred from homology"/>
<dbReference type="Pfam" id="PF04519">
    <property type="entry name" value="Bactofilin"/>
    <property type="match status" value="1"/>
</dbReference>
<accession>A0A386PL50</accession>
<name>A0A386PL50_9SPIR</name>
<evidence type="ECO:0000313" key="2">
    <source>
        <dbReference type="EMBL" id="AYE36118.1"/>
    </source>
</evidence>
<sequence length="135" mass="15239">MSPDIRDDYKWDCRLDASLIFRGKLKFEGALYLDSSFEGEISSRRGILFIGKNSKVITDVITCDTLIIEGILKGNVNASNKVYLNSGCKIYGDIKTKKIFINDNIVFDGKCEMIKSNESIDLFAFTVSQIKDTFQ</sequence>
<dbReference type="EMBL" id="CP028884">
    <property type="protein sequence ID" value="AYE36118.1"/>
    <property type="molecule type" value="Genomic_DNA"/>
</dbReference>
<evidence type="ECO:0000256" key="1">
    <source>
        <dbReference type="ARBA" id="ARBA00044755"/>
    </source>
</evidence>
<gene>
    <name evidence="2" type="ORF">DB313_01180</name>
</gene>
<reference evidence="2 3" key="1">
    <citation type="journal article" date="2018" name="Infect. Genet. Evol.">
        <title>Genome-wide analysis of Borrelia turcica and 'Candidatus Borrelia tachyglossi' shows relapsing fever-like genomes with unique genomic links to Lyme disease Borrelia.</title>
        <authorList>
            <person name="Gofton A.W."/>
            <person name="Margos G."/>
            <person name="Fingerle V."/>
            <person name="Hepner S."/>
            <person name="Loh S.M."/>
            <person name="Ryan U."/>
            <person name="Irwin P."/>
            <person name="Oskam C.L."/>
        </authorList>
    </citation>
    <scope>NUCLEOTIDE SEQUENCE [LARGE SCALE GENOMIC DNA]</scope>
    <source>
        <strain evidence="2 3">IST7</strain>
    </source>
</reference>
<organism evidence="2 3">
    <name type="scientific">Borrelia turcica IST7</name>
    <dbReference type="NCBI Taxonomy" id="1104446"/>
    <lineage>
        <taxon>Bacteria</taxon>
        <taxon>Pseudomonadati</taxon>
        <taxon>Spirochaetota</taxon>
        <taxon>Spirochaetia</taxon>
        <taxon>Spirochaetales</taxon>
        <taxon>Borreliaceae</taxon>
        <taxon>Borrelia</taxon>
    </lineage>
</organism>
<evidence type="ECO:0000313" key="3">
    <source>
        <dbReference type="Proteomes" id="UP000275571"/>
    </source>
</evidence>
<dbReference type="KEGG" id="btur:DB313_01180"/>
<protein>
    <recommendedName>
        <fullName evidence="4">Polymer-forming cytoskeletal protein</fullName>
    </recommendedName>
</protein>
<dbReference type="RefSeq" id="WP_120104038.1">
    <property type="nucleotide sequence ID" value="NZ_CP028884.1"/>
</dbReference>
<comment type="similarity">
    <text evidence="1">Belongs to the bactofilin family.</text>
</comment>
<dbReference type="OrthoDB" id="350528at2"/>
<dbReference type="PANTHER" id="PTHR35024:SF4">
    <property type="entry name" value="POLYMER-FORMING CYTOSKELETAL PROTEIN"/>
    <property type="match status" value="1"/>
</dbReference>
<dbReference type="PANTHER" id="PTHR35024">
    <property type="entry name" value="HYPOTHETICAL CYTOSOLIC PROTEIN"/>
    <property type="match status" value="1"/>
</dbReference>
<keyword evidence="3" id="KW-1185">Reference proteome</keyword>
<dbReference type="AlphaFoldDB" id="A0A386PL50"/>
<evidence type="ECO:0008006" key="4">
    <source>
        <dbReference type="Google" id="ProtNLM"/>
    </source>
</evidence>